<dbReference type="InterPro" id="IPR058543">
    <property type="entry name" value="Beta-prop_RSE1/DDB1/CPSF1_2nd"/>
</dbReference>
<dbReference type="Gene3D" id="1.10.150.910">
    <property type="match status" value="1"/>
</dbReference>
<dbReference type="Pfam" id="PF10433">
    <property type="entry name" value="Beta-prop_RSE1_1st"/>
    <property type="match status" value="1"/>
</dbReference>
<dbReference type="InterPro" id="IPR018846">
    <property type="entry name" value="Beta-prop_RSE1/DDB1/CPSF1_1st"/>
</dbReference>
<dbReference type="InterPro" id="IPR004871">
    <property type="entry name" value="RSE1/DDB1/CPSF1_C"/>
</dbReference>
<dbReference type="InterPro" id="IPR015943">
    <property type="entry name" value="WD40/YVTN_repeat-like_dom_sf"/>
</dbReference>
<evidence type="ECO:0000259" key="5">
    <source>
        <dbReference type="Pfam" id="PF03178"/>
    </source>
</evidence>
<evidence type="ECO:0000256" key="3">
    <source>
        <dbReference type="ARBA" id="ARBA00014577"/>
    </source>
</evidence>
<evidence type="ECO:0000259" key="7">
    <source>
        <dbReference type="Pfam" id="PF23726"/>
    </source>
</evidence>
<dbReference type="InterPro" id="IPR050358">
    <property type="entry name" value="RSE1/DDB1/CFT1"/>
</dbReference>
<evidence type="ECO:0000256" key="1">
    <source>
        <dbReference type="ARBA" id="ARBA00004123"/>
    </source>
</evidence>
<dbReference type="OrthoDB" id="433457at2759"/>
<evidence type="ECO:0000313" key="9">
    <source>
        <dbReference type="Proteomes" id="UP000054097"/>
    </source>
</evidence>
<proteinExistence type="inferred from homology"/>
<evidence type="ECO:0000313" key="8">
    <source>
        <dbReference type="EMBL" id="KIM30042.1"/>
    </source>
</evidence>
<accession>A0A0C2XM40</accession>
<evidence type="ECO:0000259" key="6">
    <source>
        <dbReference type="Pfam" id="PF10433"/>
    </source>
</evidence>
<dbReference type="HOGENOM" id="CLU_002893_0_0_1"/>
<feature type="domain" description="RSE1/DDB1/CPSF1 first beta-propeller" evidence="6">
    <location>
        <begin position="22"/>
        <end position="366"/>
    </location>
</feature>
<gene>
    <name evidence="8" type="ORF">M408DRAFT_22463</name>
</gene>
<dbReference type="GO" id="GO:0005634">
    <property type="term" value="C:nucleus"/>
    <property type="evidence" value="ECO:0007669"/>
    <property type="project" value="UniProtKB-SubCell"/>
</dbReference>
<feature type="domain" description="RSE1/DDB1/CPSF1 second beta-propeller" evidence="7">
    <location>
        <begin position="409"/>
        <end position="720"/>
    </location>
</feature>
<feature type="domain" description="RSE1/DDB1/CPSF1 C-terminal" evidence="5">
    <location>
        <begin position="780"/>
        <end position="1104"/>
    </location>
</feature>
<dbReference type="SUPFAM" id="SSF69322">
    <property type="entry name" value="Tricorn protease domain 2"/>
    <property type="match status" value="1"/>
</dbReference>
<dbReference type="GO" id="GO:0003676">
    <property type="term" value="F:nucleic acid binding"/>
    <property type="evidence" value="ECO:0007669"/>
    <property type="project" value="InterPro"/>
</dbReference>
<evidence type="ECO:0000256" key="2">
    <source>
        <dbReference type="ARBA" id="ARBA00007453"/>
    </source>
</evidence>
<reference evidence="8 9" key="1">
    <citation type="submission" date="2014-04" db="EMBL/GenBank/DDBJ databases">
        <authorList>
            <consortium name="DOE Joint Genome Institute"/>
            <person name="Kuo A."/>
            <person name="Zuccaro A."/>
            <person name="Kohler A."/>
            <person name="Nagy L.G."/>
            <person name="Floudas D."/>
            <person name="Copeland A."/>
            <person name="Barry K.W."/>
            <person name="Cichocki N."/>
            <person name="Veneault-Fourrey C."/>
            <person name="LaButti K."/>
            <person name="Lindquist E.A."/>
            <person name="Lipzen A."/>
            <person name="Lundell T."/>
            <person name="Morin E."/>
            <person name="Murat C."/>
            <person name="Sun H."/>
            <person name="Tunlid A."/>
            <person name="Henrissat B."/>
            <person name="Grigoriev I.V."/>
            <person name="Hibbett D.S."/>
            <person name="Martin F."/>
            <person name="Nordberg H.P."/>
            <person name="Cantor M.N."/>
            <person name="Hua S.X."/>
        </authorList>
    </citation>
    <scope>NUCLEOTIDE SEQUENCE [LARGE SCALE GENOMIC DNA]</scope>
    <source>
        <strain evidence="8 9">MAFF 305830</strain>
    </source>
</reference>
<comment type="subcellular location">
    <subcellularLocation>
        <location evidence="1">Nucleus</location>
    </subcellularLocation>
</comment>
<dbReference type="SUPFAM" id="SSF50998">
    <property type="entry name" value="Quinoprotein alcohol dehydrogenase-like"/>
    <property type="match status" value="2"/>
</dbReference>
<sequence length="1145" mass="124299">MHLISTYLPPPAASHALRCNLGEELLVVARINRLDVLELLPTGARPLSSLELLPRIIAVHEIALDDEPGALLVVTDHPDCSVLIVEFSIKERILVVKSSDSLVSAYGRPLAGCHPCAVSPDGQHAAVALHQGTINILSFSRRSGSIIVSSKFECPIREILLSGFCFMPFSDDEEEKLVLAFLHTAHTGGRQLTIRELDMEDREVSSNATVIDIRDERMDRIIPIVPSQSGGGGGLLVFGGSEILFFESKLDPKSPTKGRRQSMAGQRRPDAQLDWAHSDITGYGFIDENRLLLSDRFGKLMMLTMIRTAESKRIHKMTLHKFGECSAAKCIAYLNAGAVFLGSETGDSQLVKLNPTGDLSHVDTYQNVAPIVDAVLADLDNSDEPAIVTCSGGGHTGSLRIIRSGANIEELAAISGVEGVRNVFTLGGINGYHSHILLSFHDESKLIEIGKGSQFPEVSATEFPGVVRNDATLAAGSITGSKGEPINLSVQVTTTTVVLFDSQTGAEYAQWRGAITTADITGDSICVALKGGRVVSLCVNVDQARLDVIAEAKFHSEVSALSIQPIQPEERKPTLALLGFWEDNTVHICHFSTLQMVAGSTGIQMPHVPRSIMAWSFGASAHQIQLLVGTGNGNLVTLKVSSGKATIDMSSRRTTSLGDRPVYLYRCVVDEKTVVIATGGRTIVMSWNNGRVAQHHVNVKGLETTALLNHPTFPNSLLFKLSTGLVVARIGKLEKLKIETVPLGYDVPVTIAYHPEVKAFAIGCVRTEPSLNNMPDIVTSSFKLIDALTLEHLNSYTVGTSEEVTKVSILDLSVNDKIEKFIVVGTAIWEDNGNEPSKGRVLLFRAQMARSKPATANPAVPTVSLALDTEITGSVVAMGTIAGHLAVIVNTVLIVYRVRRNENTKEMDLQPVDQWAHNYALWSLVPMSPQHLVVGDSLQSVTVLKWNSIRSKLEVVARDWTSLASMNVTADEDYVIQSDIDGNLLSYQVESSGLQQKGHFFYGENISHMMPGSLSSVDSIDPSLPVPKHLLFTPGGRISIISKCPDSKAILMHNIQRNISAALKEDWFDLLAWRAPHTSMKRLPTTADDVPQTFGFVDGDLLARTLDIEEDAVIKGVLEGSTSAEQLGLEWRELRGLVEELQSTR</sequence>
<name>A0A0C2XM40_SERVB</name>
<dbReference type="Pfam" id="PF03178">
    <property type="entry name" value="CPSF_A"/>
    <property type="match status" value="1"/>
</dbReference>
<evidence type="ECO:0000256" key="4">
    <source>
        <dbReference type="ARBA" id="ARBA00023242"/>
    </source>
</evidence>
<organism evidence="8 9">
    <name type="scientific">Serendipita vermifera MAFF 305830</name>
    <dbReference type="NCBI Taxonomy" id="933852"/>
    <lineage>
        <taxon>Eukaryota</taxon>
        <taxon>Fungi</taxon>
        <taxon>Dikarya</taxon>
        <taxon>Basidiomycota</taxon>
        <taxon>Agaricomycotina</taxon>
        <taxon>Agaricomycetes</taxon>
        <taxon>Sebacinales</taxon>
        <taxon>Serendipitaceae</taxon>
        <taxon>Serendipita</taxon>
    </lineage>
</organism>
<dbReference type="AlphaFoldDB" id="A0A0C2XM40"/>
<dbReference type="EMBL" id="KN824286">
    <property type="protein sequence ID" value="KIM30042.1"/>
    <property type="molecule type" value="Genomic_DNA"/>
</dbReference>
<keyword evidence="9" id="KW-1185">Reference proteome</keyword>
<dbReference type="STRING" id="933852.A0A0C2XM40"/>
<dbReference type="Pfam" id="PF23726">
    <property type="entry name" value="Beta-prop_RSE1_2nd"/>
    <property type="match status" value="1"/>
</dbReference>
<dbReference type="Gene3D" id="2.130.10.10">
    <property type="entry name" value="YVTN repeat-like/Quinoprotein amine dehydrogenase"/>
    <property type="match status" value="3"/>
</dbReference>
<reference evidence="9" key="2">
    <citation type="submission" date="2015-01" db="EMBL/GenBank/DDBJ databases">
        <title>Evolutionary Origins and Diversification of the Mycorrhizal Mutualists.</title>
        <authorList>
            <consortium name="DOE Joint Genome Institute"/>
            <consortium name="Mycorrhizal Genomics Consortium"/>
            <person name="Kohler A."/>
            <person name="Kuo A."/>
            <person name="Nagy L.G."/>
            <person name="Floudas D."/>
            <person name="Copeland A."/>
            <person name="Barry K.W."/>
            <person name="Cichocki N."/>
            <person name="Veneault-Fourrey C."/>
            <person name="LaButti K."/>
            <person name="Lindquist E.A."/>
            <person name="Lipzen A."/>
            <person name="Lundell T."/>
            <person name="Morin E."/>
            <person name="Murat C."/>
            <person name="Riley R."/>
            <person name="Ohm R."/>
            <person name="Sun H."/>
            <person name="Tunlid A."/>
            <person name="Henrissat B."/>
            <person name="Grigoriev I.V."/>
            <person name="Hibbett D.S."/>
            <person name="Martin F."/>
        </authorList>
    </citation>
    <scope>NUCLEOTIDE SEQUENCE [LARGE SCALE GENOMIC DNA]</scope>
    <source>
        <strain evidence="9">MAFF 305830</strain>
    </source>
</reference>
<keyword evidence="4" id="KW-0539">Nucleus</keyword>
<dbReference type="Proteomes" id="UP000054097">
    <property type="component" value="Unassembled WGS sequence"/>
</dbReference>
<comment type="similarity">
    <text evidence="2">Belongs to the DDB1 family.</text>
</comment>
<protein>
    <recommendedName>
        <fullName evidence="3">DNA damage-binding protein 1</fullName>
    </recommendedName>
</protein>
<dbReference type="PANTHER" id="PTHR10644">
    <property type="entry name" value="DNA REPAIR/RNA PROCESSING CPSF FAMILY"/>
    <property type="match status" value="1"/>
</dbReference>
<dbReference type="InterPro" id="IPR011047">
    <property type="entry name" value="Quinoprotein_ADH-like_sf"/>
</dbReference>